<dbReference type="Gene3D" id="3.20.20.70">
    <property type="entry name" value="Aldolase class I"/>
    <property type="match status" value="1"/>
</dbReference>
<gene>
    <name evidence="8" type="primary">amrS</name>
    <name evidence="8" type="ORF">GXY80_15750</name>
</gene>
<feature type="domain" description="Radical SAM core" evidence="7">
    <location>
        <begin position="67"/>
        <end position="287"/>
    </location>
</feature>
<evidence type="ECO:0000256" key="6">
    <source>
        <dbReference type="PIRSR" id="PIRSR004869-50"/>
    </source>
</evidence>
<keyword evidence="3 6" id="KW-0479">Metal-binding</keyword>
<organism evidence="8 9">
    <name type="scientific">Syntrophorhabdus aromaticivorans</name>
    <dbReference type="NCBI Taxonomy" id="328301"/>
    <lineage>
        <taxon>Bacteria</taxon>
        <taxon>Pseudomonadati</taxon>
        <taxon>Thermodesulfobacteriota</taxon>
        <taxon>Syntrophorhabdia</taxon>
        <taxon>Syntrophorhabdales</taxon>
        <taxon>Syntrophorhabdaceae</taxon>
        <taxon>Syntrophorhabdus</taxon>
    </lineage>
</organism>
<dbReference type="PIRSF" id="PIRSF004869">
    <property type="entry name" value="PflX_prd"/>
    <property type="match status" value="1"/>
</dbReference>
<feature type="binding site" evidence="6">
    <location>
        <position position="86"/>
    </location>
    <ligand>
        <name>[4Fe-4S] cluster</name>
        <dbReference type="ChEBI" id="CHEBI:49883"/>
        <note>4Fe-4S-S-AdoMet</note>
    </ligand>
</feature>
<keyword evidence="4 6" id="KW-0408">Iron</keyword>
<dbReference type="InterPro" id="IPR016431">
    <property type="entry name" value="Pyrv-formate_lyase-activ_prd"/>
</dbReference>
<dbReference type="InterPro" id="IPR034457">
    <property type="entry name" value="Organic_radical-activating"/>
</dbReference>
<dbReference type="NCBIfam" id="TIGR04337">
    <property type="entry name" value="AmmeMemoSam_rS"/>
    <property type="match status" value="1"/>
</dbReference>
<protein>
    <submittedName>
        <fullName evidence="8">AmmeMemoRadiSam system radical SAM enzyme</fullName>
    </submittedName>
</protein>
<dbReference type="PANTHER" id="PTHR30352">
    <property type="entry name" value="PYRUVATE FORMATE-LYASE-ACTIVATING ENZYME"/>
    <property type="match status" value="1"/>
</dbReference>
<reference evidence="8" key="2">
    <citation type="submission" date="2020-01" db="EMBL/GenBank/DDBJ databases">
        <authorList>
            <person name="Campanaro S."/>
        </authorList>
    </citation>
    <scope>NUCLEOTIDE SEQUENCE</scope>
    <source>
        <strain evidence="8">AS06rmzACSIP_7</strain>
    </source>
</reference>
<dbReference type="GO" id="GO:0003824">
    <property type="term" value="F:catalytic activity"/>
    <property type="evidence" value="ECO:0007669"/>
    <property type="project" value="InterPro"/>
</dbReference>
<dbReference type="InterPro" id="IPR006638">
    <property type="entry name" value="Elp3/MiaA/NifB-like_rSAM"/>
</dbReference>
<dbReference type="GO" id="GO:0051539">
    <property type="term" value="F:4 iron, 4 sulfur cluster binding"/>
    <property type="evidence" value="ECO:0007669"/>
    <property type="project" value="UniProtKB-KW"/>
</dbReference>
<dbReference type="GO" id="GO:0046872">
    <property type="term" value="F:metal ion binding"/>
    <property type="evidence" value="ECO:0007669"/>
    <property type="project" value="UniProtKB-KW"/>
</dbReference>
<dbReference type="SMART" id="SM00729">
    <property type="entry name" value="Elp3"/>
    <property type="match status" value="1"/>
</dbReference>
<feature type="binding site" evidence="6">
    <location>
        <position position="82"/>
    </location>
    <ligand>
        <name>[4Fe-4S] cluster</name>
        <dbReference type="ChEBI" id="CHEBI:49883"/>
        <note>4Fe-4S-S-AdoMet</note>
    </ligand>
</feature>
<comment type="caution">
    <text evidence="8">The sequence shown here is derived from an EMBL/GenBank/DDBJ whole genome shotgun (WGS) entry which is preliminary data.</text>
</comment>
<dbReference type="InterPro" id="IPR058240">
    <property type="entry name" value="rSAM_sf"/>
</dbReference>
<keyword evidence="5 6" id="KW-0411">Iron-sulfur</keyword>
<evidence type="ECO:0000256" key="3">
    <source>
        <dbReference type="ARBA" id="ARBA00022723"/>
    </source>
</evidence>
<reference evidence="8" key="1">
    <citation type="journal article" date="2020" name="Biotechnol. Biofuels">
        <title>New insights from the biogas microbiome by comprehensive genome-resolved metagenomics of nearly 1600 species originating from multiple anaerobic digesters.</title>
        <authorList>
            <person name="Campanaro S."/>
            <person name="Treu L."/>
            <person name="Rodriguez-R L.M."/>
            <person name="Kovalovszki A."/>
            <person name="Ziels R.M."/>
            <person name="Maus I."/>
            <person name="Zhu X."/>
            <person name="Kougias P.G."/>
            <person name="Basile A."/>
            <person name="Luo G."/>
            <person name="Schluter A."/>
            <person name="Konstantinidis K.T."/>
            <person name="Angelidaki I."/>
        </authorList>
    </citation>
    <scope>NUCLEOTIDE SEQUENCE</scope>
    <source>
        <strain evidence="8">AS06rmzACSIP_7</strain>
    </source>
</reference>
<keyword evidence="1" id="KW-0004">4Fe-4S</keyword>
<evidence type="ECO:0000256" key="1">
    <source>
        <dbReference type="ARBA" id="ARBA00022485"/>
    </source>
</evidence>
<dbReference type="CDD" id="cd01335">
    <property type="entry name" value="Radical_SAM"/>
    <property type="match status" value="1"/>
</dbReference>
<dbReference type="Proteomes" id="UP000777265">
    <property type="component" value="Unassembled WGS sequence"/>
</dbReference>
<evidence type="ECO:0000259" key="7">
    <source>
        <dbReference type="PROSITE" id="PS51918"/>
    </source>
</evidence>
<dbReference type="SFLD" id="SFLDG01101">
    <property type="entry name" value="Uncharacterised_Radical_SAM_Su"/>
    <property type="match status" value="1"/>
</dbReference>
<dbReference type="InterPro" id="IPR013785">
    <property type="entry name" value="Aldolase_TIM"/>
</dbReference>
<dbReference type="InterPro" id="IPR007197">
    <property type="entry name" value="rSAM"/>
</dbReference>
<evidence type="ECO:0000256" key="2">
    <source>
        <dbReference type="ARBA" id="ARBA00022691"/>
    </source>
</evidence>
<dbReference type="AlphaFoldDB" id="A0A971M7N8"/>
<dbReference type="SUPFAM" id="SSF102114">
    <property type="entry name" value="Radical SAM enzymes"/>
    <property type="match status" value="1"/>
</dbReference>
<dbReference type="PANTHER" id="PTHR30352:SF5">
    <property type="entry name" value="PYRUVATE FORMATE-LYASE 1-ACTIVATING ENZYME"/>
    <property type="match status" value="1"/>
</dbReference>
<dbReference type="Pfam" id="PF04055">
    <property type="entry name" value="Radical_SAM"/>
    <property type="match status" value="1"/>
</dbReference>
<dbReference type="PROSITE" id="PS51918">
    <property type="entry name" value="RADICAL_SAM"/>
    <property type="match status" value="1"/>
</dbReference>
<dbReference type="InterPro" id="IPR027596">
    <property type="entry name" value="AmmeMemoSam_rS"/>
</dbReference>
<evidence type="ECO:0000313" key="9">
    <source>
        <dbReference type="Proteomes" id="UP000777265"/>
    </source>
</evidence>
<feature type="binding site" evidence="6">
    <location>
        <position position="89"/>
    </location>
    <ligand>
        <name>[4Fe-4S] cluster</name>
        <dbReference type="ChEBI" id="CHEBI:49883"/>
        <note>4Fe-4S-S-AdoMet</note>
    </ligand>
</feature>
<name>A0A971M7N8_9BACT</name>
<dbReference type="EMBL" id="JAAYEE010000320">
    <property type="protein sequence ID" value="NLW36907.1"/>
    <property type="molecule type" value="Genomic_DNA"/>
</dbReference>
<evidence type="ECO:0000256" key="4">
    <source>
        <dbReference type="ARBA" id="ARBA00023004"/>
    </source>
</evidence>
<evidence type="ECO:0000256" key="5">
    <source>
        <dbReference type="ARBA" id="ARBA00023014"/>
    </source>
</evidence>
<proteinExistence type="predicted"/>
<comment type="cofactor">
    <cofactor evidence="6">
        <name>[4Fe-4S] cluster</name>
        <dbReference type="ChEBI" id="CHEBI:49883"/>
    </cofactor>
    <text evidence="6">Binds 1 [4Fe-4S] cluster. The cluster is coordinated with 3 cysteines and an exchangeable S-adenosyl-L-methionine.</text>
</comment>
<accession>A0A971M7N8</accession>
<sequence length="336" mass="37709">MTEALFYEKLEGTKVHCSLCRHHCHIAEGKRGLCGVRENKNGVLYTLVYGLPCSFHVDPIEKKPLFHFFPGSRAFSIATAGCNFRCRHCQNHEISQMPRDEGHIPGQKMSPAEVVERAEKAGCKSISYTYTEPTIFYEYALDTAKLAKEKGMYNNFVTNGYIEEEPLKTIRHYLDGANIDLKSFNRDFYRKVCGAELQGVIDTIKTYKALGIWIELTTLVIPGHNDSDDEFRAIAQFIKNDLGVETPWHVSAFFPAYKLLDAPRTPEKTLKSAREIGLAEGLRYVYEGNVPGAGENTSCWCCGKTVVKRYGYTISEYSIKDGACTFCNAAIDGVGM</sequence>
<keyword evidence="2 6" id="KW-0949">S-adenosyl-L-methionine</keyword>
<evidence type="ECO:0000313" key="8">
    <source>
        <dbReference type="EMBL" id="NLW36907.1"/>
    </source>
</evidence>
<dbReference type="SFLD" id="SFLDS00029">
    <property type="entry name" value="Radical_SAM"/>
    <property type="match status" value="1"/>
</dbReference>